<dbReference type="Pfam" id="PF01938">
    <property type="entry name" value="TRAM"/>
    <property type="match status" value="1"/>
</dbReference>
<feature type="binding site" evidence="1">
    <location>
        <position position="355"/>
    </location>
    <ligand>
        <name>S-adenosyl-L-methionine</name>
        <dbReference type="ChEBI" id="CHEBI:59789"/>
    </ligand>
</feature>
<dbReference type="GO" id="GO:0070475">
    <property type="term" value="P:rRNA base methylation"/>
    <property type="evidence" value="ECO:0007669"/>
    <property type="project" value="TreeGrafter"/>
</dbReference>
<dbReference type="AlphaFoldDB" id="A0A652YKG3"/>
<feature type="binding site" evidence="1">
    <location>
        <position position="257"/>
    </location>
    <ligand>
        <name>S-adenosyl-L-methionine</name>
        <dbReference type="ChEBI" id="CHEBI:59789"/>
    </ligand>
</feature>
<keyword evidence="1" id="KW-0949">S-adenosyl-L-methionine</keyword>
<keyword evidence="1" id="KW-0808">Transferase</keyword>
<feature type="region of interest" description="Disordered" evidence="3">
    <location>
        <begin position="207"/>
        <end position="229"/>
    </location>
</feature>
<evidence type="ECO:0000256" key="1">
    <source>
        <dbReference type="PROSITE-ProRule" id="PRU01024"/>
    </source>
</evidence>
<gene>
    <name evidence="4" type="ORF">FNL38_107159</name>
</gene>
<dbReference type="PROSITE" id="PS01230">
    <property type="entry name" value="TRMA_1"/>
    <property type="match status" value="1"/>
</dbReference>
<dbReference type="PROSITE" id="PS50926">
    <property type="entry name" value="TRAM"/>
    <property type="match status" value="1"/>
</dbReference>
<protein>
    <submittedName>
        <fullName evidence="4">tRNA/tmRNA/rRNA uracil-C5-methylase (TrmA/RlmC/RlmD family)</fullName>
    </submittedName>
</protein>
<dbReference type="PROSITE" id="PS51687">
    <property type="entry name" value="SAM_MT_RNA_M5U"/>
    <property type="match status" value="1"/>
</dbReference>
<name>A0A652YKG3_NOCGL</name>
<dbReference type="SUPFAM" id="SSF50249">
    <property type="entry name" value="Nucleic acid-binding proteins"/>
    <property type="match status" value="1"/>
</dbReference>
<dbReference type="PANTHER" id="PTHR11061">
    <property type="entry name" value="RNA M5U METHYLTRANSFERASE"/>
    <property type="match status" value="1"/>
</dbReference>
<dbReference type="InterPro" id="IPR012340">
    <property type="entry name" value="NA-bd_OB-fold"/>
</dbReference>
<dbReference type="InterPro" id="IPR030390">
    <property type="entry name" value="MeTrfase_TrmA_AS"/>
</dbReference>
<dbReference type="Pfam" id="PF05958">
    <property type="entry name" value="tRNA_U5-meth_tr"/>
    <property type="match status" value="1"/>
</dbReference>
<comment type="caution">
    <text evidence="4">The sequence shown here is derived from an EMBL/GenBank/DDBJ whole genome shotgun (WGS) entry which is preliminary data.</text>
</comment>
<organism evidence="4">
    <name type="scientific">Nocardia globerula</name>
    <dbReference type="NCBI Taxonomy" id="1818"/>
    <lineage>
        <taxon>Bacteria</taxon>
        <taxon>Bacillati</taxon>
        <taxon>Actinomycetota</taxon>
        <taxon>Actinomycetes</taxon>
        <taxon>Mycobacteriales</taxon>
        <taxon>Nocardiaceae</taxon>
        <taxon>Nocardia</taxon>
    </lineage>
</organism>
<feature type="active site" evidence="2">
    <location>
        <position position="382"/>
    </location>
</feature>
<keyword evidence="1 4" id="KW-0489">Methyltransferase</keyword>
<proteinExistence type="inferred from homology"/>
<accession>A0A652YKG3</accession>
<dbReference type="InterPro" id="IPR002792">
    <property type="entry name" value="TRAM_dom"/>
</dbReference>
<dbReference type="SUPFAM" id="SSF53335">
    <property type="entry name" value="S-adenosyl-L-methionine-dependent methyltransferases"/>
    <property type="match status" value="1"/>
</dbReference>
<feature type="binding site" evidence="1">
    <location>
        <position position="310"/>
    </location>
    <ligand>
        <name>S-adenosyl-L-methionine</name>
        <dbReference type="ChEBI" id="CHEBI:59789"/>
    </ligand>
</feature>
<dbReference type="InterPro" id="IPR010280">
    <property type="entry name" value="U5_MeTrfase_fam"/>
</dbReference>
<dbReference type="PROSITE" id="PS01231">
    <property type="entry name" value="TRMA_2"/>
    <property type="match status" value="1"/>
</dbReference>
<comment type="similarity">
    <text evidence="1">Belongs to the class I-like SAM-binding methyltransferase superfamily. RNA M5U methyltransferase family.</text>
</comment>
<evidence type="ECO:0000313" key="4">
    <source>
        <dbReference type="EMBL" id="TYQ01737.1"/>
    </source>
</evidence>
<dbReference type="Gene3D" id="2.40.50.140">
    <property type="entry name" value="Nucleic acid-binding proteins"/>
    <property type="match status" value="1"/>
</dbReference>
<dbReference type="InterPro" id="IPR029063">
    <property type="entry name" value="SAM-dependent_MTases_sf"/>
</dbReference>
<dbReference type="Gene3D" id="2.40.50.1070">
    <property type="match status" value="1"/>
</dbReference>
<evidence type="ECO:0000256" key="2">
    <source>
        <dbReference type="PROSITE-ProRule" id="PRU10015"/>
    </source>
</evidence>
<evidence type="ECO:0000256" key="3">
    <source>
        <dbReference type="SAM" id="MobiDB-lite"/>
    </source>
</evidence>
<reference evidence="4" key="1">
    <citation type="submission" date="2019-07" db="EMBL/GenBank/DDBJ databases">
        <title>Genomic Encyclopedia of Type Strains, Phase IV (KMG-IV): sequencing the most valuable type-strain genomes for metagenomic binning, comparative biology and taxonomic classification.</title>
        <authorList>
            <person name="Goeker M."/>
        </authorList>
    </citation>
    <scope>NUCLEOTIDE SEQUENCE</scope>
    <source>
        <strain evidence="4">DSM 44596</strain>
    </source>
</reference>
<dbReference type="GO" id="GO:0070041">
    <property type="term" value="F:rRNA (uridine-C5-)-methyltransferase activity"/>
    <property type="evidence" value="ECO:0007669"/>
    <property type="project" value="TreeGrafter"/>
</dbReference>
<sequence length="424" mass="45032">MSENWTGQTFEAELGKPGHGGFVVARHEGRVVFVRHGLPGERALVRVTEDKGGSFARADAVSILEASPHRIDPTCPIAGPGGAGCCDYSHADLQIQREMKSLVVAEQLQRLAGVERDVQVEELPGTGDGTGWRTRVRLAVDGNGEAGYHAFRSNHIVTDLRCTQIEERAYDGLAGDQWSPGSELQVVLDATGARHVVEISAPTIAKAGRRAPGRRGATARRAASSGPRKTRVAIGNDTVRERVGTREWELSATGFWQAHRGAAQAYSDVVRDWAGVGSGATAWDLYGGVGVFAAVLADLVGSDGVVESVELSARATSDGRAALSDLEQVRFHTDRVEKIVASASLSSAPGVIVLDPPRAGAGRPVVEAIASTGTERVIHIGCDPASFGRDIGLYLEQGFRIGGLRAFDAFPQTHHVECIALLER</sequence>
<feature type="compositionally biased region" description="Low complexity" evidence="3">
    <location>
        <begin position="214"/>
        <end position="227"/>
    </location>
</feature>
<feature type="binding site" evidence="1">
    <location>
        <position position="286"/>
    </location>
    <ligand>
        <name>S-adenosyl-L-methionine</name>
        <dbReference type="ChEBI" id="CHEBI:59789"/>
    </ligand>
</feature>
<dbReference type="Gene3D" id="3.40.50.150">
    <property type="entry name" value="Vaccinia Virus protein VP39"/>
    <property type="match status" value="1"/>
</dbReference>
<dbReference type="PANTHER" id="PTHR11061:SF30">
    <property type="entry name" value="TRNA (URACIL(54)-C(5))-METHYLTRANSFERASE"/>
    <property type="match status" value="1"/>
</dbReference>
<dbReference type="InterPro" id="IPR030391">
    <property type="entry name" value="MeTrfase_TrmA_CS"/>
</dbReference>
<dbReference type="EMBL" id="VNIQ01000007">
    <property type="protein sequence ID" value="TYQ01737.1"/>
    <property type="molecule type" value="Genomic_DNA"/>
</dbReference>
<feature type="active site" description="Nucleophile" evidence="1">
    <location>
        <position position="382"/>
    </location>
</feature>